<evidence type="ECO:0000313" key="4">
    <source>
        <dbReference type="Proteomes" id="UP000037020"/>
    </source>
</evidence>
<dbReference type="NCBIfam" id="NF009466">
    <property type="entry name" value="PRK12826.1-2"/>
    <property type="match status" value="1"/>
</dbReference>
<dbReference type="InterPro" id="IPR002347">
    <property type="entry name" value="SDR_fam"/>
</dbReference>
<name>A0ABR5JC12_9ACTN</name>
<evidence type="ECO:0000256" key="1">
    <source>
        <dbReference type="ARBA" id="ARBA00006484"/>
    </source>
</evidence>
<dbReference type="NCBIfam" id="NF005559">
    <property type="entry name" value="PRK07231.1"/>
    <property type="match status" value="1"/>
</dbReference>
<proteinExistence type="inferred from homology"/>
<reference evidence="3 4" key="1">
    <citation type="submission" date="2015-07" db="EMBL/GenBank/DDBJ databases">
        <authorList>
            <person name="Ju K.-S."/>
            <person name="Doroghazi J.R."/>
            <person name="Metcalf W.W."/>
        </authorList>
    </citation>
    <scope>NUCLEOTIDE SEQUENCE [LARGE SCALE GENOMIC DNA]</scope>
    <source>
        <strain evidence="3 4">NRRL B-3589</strain>
    </source>
</reference>
<dbReference type="PRINTS" id="PR00080">
    <property type="entry name" value="SDRFAMILY"/>
</dbReference>
<dbReference type="InterPro" id="IPR036291">
    <property type="entry name" value="NAD(P)-bd_dom_sf"/>
</dbReference>
<dbReference type="InterPro" id="IPR020904">
    <property type="entry name" value="Sc_DH/Rdtase_CS"/>
</dbReference>
<comment type="similarity">
    <text evidence="1">Belongs to the short-chain dehydrogenases/reductases (SDR) family.</text>
</comment>
<evidence type="ECO:0000313" key="3">
    <source>
        <dbReference type="EMBL" id="KOG90992.1"/>
    </source>
</evidence>
<protein>
    <submittedName>
        <fullName evidence="3">Short-chain dehydrogenase</fullName>
    </submittedName>
</protein>
<sequence length="255" mass="25760">MSNAPDAEEFSGRTALVTGAASGIGKAVAHRLAAGGAAVVVADRAEEAARETAAKLTADGARAVAVTVDVSDAASVEAAVGFAVDTYGALHLAVNNAGFTGANSPIGEYAPEDWRSVIDTNLNGVFYSMRYEIPAMLAAGGGAVVNMSSAFGVNGFANASAYVATKHGIIGLTKTAALEYASRNIRVNAVGPGFIDTPVLSVADAALRAHLASLHPAGRFGTPEEVAELVAFLLGDRASFIHGSFHPVDGGYSAP</sequence>
<dbReference type="Pfam" id="PF13561">
    <property type="entry name" value="adh_short_C2"/>
    <property type="match status" value="1"/>
</dbReference>
<dbReference type="PROSITE" id="PS00061">
    <property type="entry name" value="ADH_SHORT"/>
    <property type="match status" value="1"/>
</dbReference>
<accession>A0ABR5JC12</accession>
<evidence type="ECO:0000256" key="2">
    <source>
        <dbReference type="ARBA" id="ARBA00023002"/>
    </source>
</evidence>
<dbReference type="PANTHER" id="PTHR24321">
    <property type="entry name" value="DEHYDROGENASES, SHORT CHAIN"/>
    <property type="match status" value="1"/>
</dbReference>
<dbReference type="PRINTS" id="PR00081">
    <property type="entry name" value="GDHRDH"/>
</dbReference>
<gene>
    <name evidence="3" type="ORF">ADK38_05640</name>
</gene>
<keyword evidence="2" id="KW-0560">Oxidoreductase</keyword>
<dbReference type="Gene3D" id="3.40.50.720">
    <property type="entry name" value="NAD(P)-binding Rossmann-like Domain"/>
    <property type="match status" value="1"/>
</dbReference>
<dbReference type="PANTHER" id="PTHR24321:SF8">
    <property type="entry name" value="ESTRADIOL 17-BETA-DEHYDROGENASE 8-RELATED"/>
    <property type="match status" value="1"/>
</dbReference>
<organism evidence="3 4">
    <name type="scientific">Streptomyces varsoviensis</name>
    <dbReference type="NCBI Taxonomy" id="67373"/>
    <lineage>
        <taxon>Bacteria</taxon>
        <taxon>Bacillati</taxon>
        <taxon>Actinomycetota</taxon>
        <taxon>Actinomycetes</taxon>
        <taxon>Kitasatosporales</taxon>
        <taxon>Streptomycetaceae</taxon>
        <taxon>Streptomyces</taxon>
    </lineage>
</organism>
<dbReference type="Proteomes" id="UP000037020">
    <property type="component" value="Unassembled WGS sequence"/>
</dbReference>
<dbReference type="RefSeq" id="WP_030884716.1">
    <property type="nucleotide sequence ID" value="NZ_JBIRHZ010000010.1"/>
</dbReference>
<dbReference type="SUPFAM" id="SSF51735">
    <property type="entry name" value="NAD(P)-binding Rossmann-fold domains"/>
    <property type="match status" value="1"/>
</dbReference>
<comment type="caution">
    <text evidence="3">The sequence shown here is derived from an EMBL/GenBank/DDBJ whole genome shotgun (WGS) entry which is preliminary data.</text>
</comment>
<keyword evidence="4" id="KW-1185">Reference proteome</keyword>
<dbReference type="EMBL" id="LGUT01000455">
    <property type="protein sequence ID" value="KOG90992.1"/>
    <property type="molecule type" value="Genomic_DNA"/>
</dbReference>